<sequence>MPGWTDVHGDQAAGGGVRRERKHVDMAVDAAVRRWDAGDRVGGERALRDLVESPDVDVASAAALGLAVRLVGVDPEDAITVGCRALDLDHPVNQRRAGLVLGWANLALDDPAAAWTPLQFALGGSEPDVAGWAAVLHGLVSVLVDETPVHIGAWHIAWQTGVPRVVALLERLDATRDLSTQLTDEVIWSHLPWGSALSAQRVLPRLLRNWSPEHGCRAALGLHVLHRALGLRDAARRSAAQVVSVGLAPYLAPAWLSLAESSLLSGDRVAARHACQRAIETARPGQRTAAHLFTGDAPGPDVLTSAKTLLGSMLRDAGDIDQALVVLADLADSDDPDALFVRAQTFERARHDATARELYLKVVDRDTPHTATSLLSLGVIAYRAGDNDTAWHWWQQAVDVDDPEVAGKAAHNLGLIAKDRRDLPAALKWFGRVIDSGHAEGALAAAHLGELCYWLDDQPAALNWYQRTLAGTDDPELVAEAAYRAAEILVGRGDPVSARPLLERAVDTAVPAFAQRAAVLLAGL</sequence>
<keyword evidence="3" id="KW-1185">Reference proteome</keyword>
<organism evidence="2 3">
    <name type="scientific">Goodfellowiella coeruleoviolacea</name>
    <dbReference type="NCBI Taxonomy" id="334858"/>
    <lineage>
        <taxon>Bacteria</taxon>
        <taxon>Bacillati</taxon>
        <taxon>Actinomycetota</taxon>
        <taxon>Actinomycetes</taxon>
        <taxon>Pseudonocardiales</taxon>
        <taxon>Pseudonocardiaceae</taxon>
        <taxon>Goodfellowiella</taxon>
    </lineage>
</organism>
<proteinExistence type="predicted"/>
<evidence type="ECO:0008006" key="4">
    <source>
        <dbReference type="Google" id="ProtNLM"/>
    </source>
</evidence>
<name>A0AAE3G8E2_9PSEU</name>
<protein>
    <recommendedName>
        <fullName evidence="4">Tetratricopeptide repeat protein</fullName>
    </recommendedName>
</protein>
<dbReference type="Pfam" id="PF13432">
    <property type="entry name" value="TPR_16"/>
    <property type="match status" value="1"/>
</dbReference>
<dbReference type="Gene3D" id="1.25.40.10">
    <property type="entry name" value="Tetratricopeptide repeat domain"/>
    <property type="match status" value="1"/>
</dbReference>
<gene>
    <name evidence="2" type="ORF">LX83_000013</name>
</gene>
<comment type="caution">
    <text evidence="2">The sequence shown here is derived from an EMBL/GenBank/DDBJ whole genome shotgun (WGS) entry which is preliminary data.</text>
</comment>
<dbReference type="AlphaFoldDB" id="A0AAE3G8E2"/>
<accession>A0AAE3G8E2</accession>
<dbReference type="InterPro" id="IPR011990">
    <property type="entry name" value="TPR-like_helical_dom_sf"/>
</dbReference>
<reference evidence="2" key="1">
    <citation type="submission" date="2022-06" db="EMBL/GenBank/DDBJ databases">
        <title>Genomic Encyclopedia of Archaeal and Bacterial Type Strains, Phase II (KMG-II): from individual species to whole genera.</title>
        <authorList>
            <person name="Goeker M."/>
        </authorList>
    </citation>
    <scope>NUCLEOTIDE SEQUENCE</scope>
    <source>
        <strain evidence="2">DSM 43935</strain>
    </source>
</reference>
<dbReference type="Proteomes" id="UP001206128">
    <property type="component" value="Unassembled WGS sequence"/>
</dbReference>
<evidence type="ECO:0000256" key="1">
    <source>
        <dbReference type="SAM" id="MobiDB-lite"/>
    </source>
</evidence>
<dbReference type="SUPFAM" id="SSF81901">
    <property type="entry name" value="HCP-like"/>
    <property type="match status" value="1"/>
</dbReference>
<dbReference type="EMBL" id="JAMTCK010000001">
    <property type="protein sequence ID" value="MCP2163173.1"/>
    <property type="molecule type" value="Genomic_DNA"/>
</dbReference>
<evidence type="ECO:0000313" key="2">
    <source>
        <dbReference type="EMBL" id="MCP2163173.1"/>
    </source>
</evidence>
<feature type="region of interest" description="Disordered" evidence="1">
    <location>
        <begin position="1"/>
        <end position="20"/>
    </location>
</feature>
<evidence type="ECO:0000313" key="3">
    <source>
        <dbReference type="Proteomes" id="UP001206128"/>
    </source>
</evidence>